<dbReference type="PROSITE" id="PS50817">
    <property type="entry name" value="INTEIN_N_TER"/>
    <property type="match status" value="1"/>
</dbReference>
<feature type="region of interest" description="Disordered" evidence="3">
    <location>
        <begin position="1"/>
        <end position="41"/>
    </location>
</feature>
<dbReference type="EMBL" id="CP004372">
    <property type="protein sequence ID" value="AHM04973.1"/>
    <property type="molecule type" value="Genomic_DNA"/>
</dbReference>
<dbReference type="SUPFAM" id="SSF51294">
    <property type="entry name" value="Hedgehog/intein (Hint) domain"/>
    <property type="match status" value="1"/>
</dbReference>
<name>W8RUR8_9RHOB</name>
<dbReference type="InterPro" id="IPR028992">
    <property type="entry name" value="Hedgehog/Intein_dom"/>
</dbReference>
<reference evidence="5 6" key="1">
    <citation type="submission" date="2013-03" db="EMBL/GenBank/DDBJ databases">
        <authorList>
            <person name="Fiebig A."/>
            <person name="Goeker M."/>
            <person name="Klenk H.-P.P."/>
        </authorList>
    </citation>
    <scope>NUCLEOTIDE SEQUENCE [LARGE SCALE GENOMIC DNA]</scope>
    <source>
        <strain evidence="6">DSM 19469</strain>
    </source>
</reference>
<dbReference type="Pfam" id="PF00353">
    <property type="entry name" value="HemolysinCabind"/>
    <property type="match status" value="3"/>
</dbReference>
<proteinExistence type="predicted"/>
<evidence type="ECO:0000256" key="1">
    <source>
        <dbReference type="ARBA" id="ARBA00004613"/>
    </source>
</evidence>
<dbReference type="InterPro" id="IPR050557">
    <property type="entry name" value="RTX_toxin/Mannuronan_C5-epim"/>
</dbReference>
<dbReference type="SUPFAM" id="SSF51120">
    <property type="entry name" value="beta-Roll"/>
    <property type="match status" value="2"/>
</dbReference>
<dbReference type="AlphaFoldDB" id="W8RUR8"/>
<dbReference type="PROSITE" id="PS00330">
    <property type="entry name" value="HEMOLYSIN_CALCIUM"/>
    <property type="match status" value="2"/>
</dbReference>
<feature type="domain" description="Hedgehog/Intein (Hint)" evidence="4">
    <location>
        <begin position="238"/>
        <end position="384"/>
    </location>
</feature>
<dbReference type="Gene3D" id="2.170.16.10">
    <property type="entry name" value="Hedgehog/Intein (Hint) domain"/>
    <property type="match status" value="1"/>
</dbReference>
<dbReference type="InterPro" id="IPR018511">
    <property type="entry name" value="Hemolysin-typ_Ca-bd_CS"/>
</dbReference>
<dbReference type="Pfam" id="PF13403">
    <property type="entry name" value="Hint_2"/>
    <property type="match status" value="1"/>
</dbReference>
<dbReference type="RefSeq" id="WP_051508412.1">
    <property type="nucleotide sequence ID" value="NZ_CP004372.1"/>
</dbReference>
<protein>
    <submittedName>
        <fullName evidence="5">Type I secretion target repeat protein</fullName>
    </submittedName>
</protein>
<dbReference type="GO" id="GO:0016539">
    <property type="term" value="P:intein-mediated protein splicing"/>
    <property type="evidence" value="ECO:0007669"/>
    <property type="project" value="InterPro"/>
</dbReference>
<keyword evidence="2" id="KW-0964">Secreted</keyword>
<gene>
    <name evidence="5" type="ORF">roselon_02664</name>
</gene>
<dbReference type="eggNOG" id="COG2931">
    <property type="taxonomic scope" value="Bacteria"/>
</dbReference>
<dbReference type="OrthoDB" id="6305173at2"/>
<dbReference type="STRING" id="1294273.roselon_02664"/>
<dbReference type="InterPro" id="IPR011049">
    <property type="entry name" value="Serralysin-like_metalloprot_C"/>
</dbReference>
<accession>W8RUR8</accession>
<comment type="subcellular location">
    <subcellularLocation>
        <location evidence="1">Secreted</location>
    </subcellularLocation>
</comment>
<dbReference type="Gene3D" id="2.150.10.10">
    <property type="entry name" value="Serralysin-like metalloprotease, C-terminal"/>
    <property type="match status" value="2"/>
</dbReference>
<dbReference type="GO" id="GO:0005509">
    <property type="term" value="F:calcium ion binding"/>
    <property type="evidence" value="ECO:0007669"/>
    <property type="project" value="InterPro"/>
</dbReference>
<dbReference type="InterPro" id="IPR006141">
    <property type="entry name" value="Intein_N"/>
</dbReference>
<sequence>MIDAGDGDNVIDGGFDRDSITSGSGDDFIIGGEGDDTISSGAGDDTIIGGEGEPLVNLIDDNVNPINNDPILNNGDDFIDAGAGNDLVLGEDDNDTILGGSGNDTLDGGIDDDVIEGGEGDDLIIGGQGADTMSGGVGNDTFTVGQFTDPIFGDTYLEGVGADSLTPGDSVAGGEDADDGDIDVLDLSNGGPLKIVFDDAIDPTGEPGESGTVIFYTDASQTEVAGTLTFKEIEKVIPCFTPGALIATPTGEVPVESLREGDKVLTRDNGIQEIRWIGSRTLTRPELQTAPNLRPILIKAGSLGHGLPERDMMVSPQHRVLASGQATQLYFAESEVLVAAKHLVGMEGIDQIDTMRTTYVHFMFDRHEVVLSDGAWTESFQPGDMTLGSMGETQRNEILTLFPELEGRVGQSDYAAARRTLKAHEAKLLQL</sequence>
<keyword evidence="6" id="KW-1185">Reference proteome</keyword>
<evidence type="ECO:0000313" key="5">
    <source>
        <dbReference type="EMBL" id="AHM04973.1"/>
    </source>
</evidence>
<evidence type="ECO:0000256" key="3">
    <source>
        <dbReference type="SAM" id="MobiDB-lite"/>
    </source>
</evidence>
<evidence type="ECO:0000313" key="6">
    <source>
        <dbReference type="Proteomes" id="UP000019593"/>
    </source>
</evidence>
<organism evidence="5 6">
    <name type="scientific">Roseicyclus elongatus DSM 19469</name>
    <dbReference type="NCBI Taxonomy" id="1294273"/>
    <lineage>
        <taxon>Bacteria</taxon>
        <taxon>Pseudomonadati</taxon>
        <taxon>Pseudomonadota</taxon>
        <taxon>Alphaproteobacteria</taxon>
        <taxon>Rhodobacterales</taxon>
        <taxon>Roseobacteraceae</taxon>
        <taxon>Roseicyclus</taxon>
    </lineage>
</organism>
<dbReference type="PRINTS" id="PR00313">
    <property type="entry name" value="CABNDNGRPT"/>
</dbReference>
<dbReference type="PATRIC" id="fig|1294273.3.peg.2629"/>
<dbReference type="Proteomes" id="UP000019593">
    <property type="component" value="Chromosome"/>
</dbReference>
<dbReference type="PANTHER" id="PTHR38340">
    <property type="entry name" value="S-LAYER PROTEIN"/>
    <property type="match status" value="1"/>
</dbReference>
<dbReference type="HOGENOM" id="CLU_010616_1_0_5"/>
<dbReference type="InterPro" id="IPR001343">
    <property type="entry name" value="Hemolysn_Ca-bd"/>
</dbReference>
<dbReference type="KEGG" id="red:roselon_02664"/>
<dbReference type="PANTHER" id="PTHR38340:SF1">
    <property type="entry name" value="S-LAYER PROTEIN"/>
    <property type="match status" value="1"/>
</dbReference>
<evidence type="ECO:0000256" key="2">
    <source>
        <dbReference type="ARBA" id="ARBA00022525"/>
    </source>
</evidence>
<dbReference type="GO" id="GO:0005576">
    <property type="term" value="C:extracellular region"/>
    <property type="evidence" value="ECO:0007669"/>
    <property type="project" value="UniProtKB-SubCell"/>
</dbReference>
<evidence type="ECO:0000259" key="4">
    <source>
        <dbReference type="Pfam" id="PF13403"/>
    </source>
</evidence>
<feature type="compositionally biased region" description="Low complexity" evidence="3">
    <location>
        <begin position="20"/>
        <end position="30"/>
    </location>
</feature>
<dbReference type="InterPro" id="IPR036844">
    <property type="entry name" value="Hint_dom_sf"/>
</dbReference>